<dbReference type="STRING" id="2769.R7QAS4"/>
<reference evidence="6" key="1">
    <citation type="journal article" date="2013" name="Proc. Natl. Acad. Sci. U.S.A.">
        <title>Genome structure and metabolic features in the red seaweed Chondrus crispus shed light on evolution of the Archaeplastida.</title>
        <authorList>
            <person name="Collen J."/>
            <person name="Porcel B."/>
            <person name="Carre W."/>
            <person name="Ball S.G."/>
            <person name="Chaparro C."/>
            <person name="Tonon T."/>
            <person name="Barbeyron T."/>
            <person name="Michel G."/>
            <person name="Noel B."/>
            <person name="Valentin K."/>
            <person name="Elias M."/>
            <person name="Artiguenave F."/>
            <person name="Arun A."/>
            <person name="Aury J.M."/>
            <person name="Barbosa-Neto J.F."/>
            <person name="Bothwell J.H."/>
            <person name="Bouget F.Y."/>
            <person name="Brillet L."/>
            <person name="Cabello-Hurtado F."/>
            <person name="Capella-Gutierrez S."/>
            <person name="Charrier B."/>
            <person name="Cladiere L."/>
            <person name="Cock J.M."/>
            <person name="Coelho S.M."/>
            <person name="Colleoni C."/>
            <person name="Czjzek M."/>
            <person name="Da Silva C."/>
            <person name="Delage L."/>
            <person name="Denoeud F."/>
            <person name="Deschamps P."/>
            <person name="Dittami S.M."/>
            <person name="Gabaldon T."/>
            <person name="Gachon C.M."/>
            <person name="Groisillier A."/>
            <person name="Herve C."/>
            <person name="Jabbari K."/>
            <person name="Katinka M."/>
            <person name="Kloareg B."/>
            <person name="Kowalczyk N."/>
            <person name="Labadie K."/>
            <person name="Leblanc C."/>
            <person name="Lopez P.J."/>
            <person name="McLachlan D.H."/>
            <person name="Meslet-Cladiere L."/>
            <person name="Moustafa A."/>
            <person name="Nehr Z."/>
            <person name="Nyvall Collen P."/>
            <person name="Panaud O."/>
            <person name="Partensky F."/>
            <person name="Poulain J."/>
            <person name="Rensing S.A."/>
            <person name="Rousvoal S."/>
            <person name="Samson G."/>
            <person name="Symeonidi A."/>
            <person name="Weissenbach J."/>
            <person name="Zambounis A."/>
            <person name="Wincker P."/>
            <person name="Boyen C."/>
        </authorList>
    </citation>
    <scope>NUCLEOTIDE SEQUENCE [LARGE SCALE GENOMIC DNA]</scope>
    <source>
        <strain evidence="6">cv. Stackhouse</strain>
    </source>
</reference>
<name>R7QAS4_CHOCR</name>
<dbReference type="InterPro" id="IPR003140">
    <property type="entry name" value="PLipase/COase/thioEstase"/>
</dbReference>
<dbReference type="AlphaFoldDB" id="R7QAS4"/>
<evidence type="ECO:0000259" key="4">
    <source>
        <dbReference type="Pfam" id="PF02230"/>
    </source>
</evidence>
<dbReference type="Pfam" id="PF02230">
    <property type="entry name" value="Abhydrolase_2"/>
    <property type="match status" value="1"/>
</dbReference>
<protein>
    <submittedName>
        <fullName evidence="5">Carboxylesterase</fullName>
    </submittedName>
</protein>
<dbReference type="Gene3D" id="3.40.50.1820">
    <property type="entry name" value="alpha/beta hydrolase"/>
    <property type="match status" value="1"/>
</dbReference>
<dbReference type="PANTHER" id="PTHR10655:SF17">
    <property type="entry name" value="LYSOPHOSPHOLIPASE-LIKE PROTEIN 1"/>
    <property type="match status" value="1"/>
</dbReference>
<evidence type="ECO:0000256" key="1">
    <source>
        <dbReference type="ARBA" id="ARBA00006499"/>
    </source>
</evidence>
<accession>R7QAS4</accession>
<dbReference type="PhylomeDB" id="R7QAS4"/>
<dbReference type="Gramene" id="CDF35174">
    <property type="protein sequence ID" value="CDF35174"/>
    <property type="gene ID" value="CHC_T00008784001"/>
</dbReference>
<dbReference type="KEGG" id="ccp:CHC_T00008784001"/>
<dbReference type="SUPFAM" id="SSF53474">
    <property type="entry name" value="alpha/beta-Hydrolases"/>
    <property type="match status" value="1"/>
</dbReference>
<keyword evidence="2" id="KW-0378">Hydrolase</keyword>
<evidence type="ECO:0000256" key="2">
    <source>
        <dbReference type="ARBA" id="ARBA00022801"/>
    </source>
</evidence>
<proteinExistence type="inferred from homology"/>
<evidence type="ECO:0000256" key="3">
    <source>
        <dbReference type="SAM" id="SignalP"/>
    </source>
</evidence>
<dbReference type="InterPro" id="IPR050565">
    <property type="entry name" value="LYPA1-2/EST-like"/>
</dbReference>
<dbReference type="GO" id="GO:0052689">
    <property type="term" value="F:carboxylic ester hydrolase activity"/>
    <property type="evidence" value="ECO:0007669"/>
    <property type="project" value="TreeGrafter"/>
</dbReference>
<dbReference type="GO" id="GO:0008474">
    <property type="term" value="F:palmitoyl-(protein) hydrolase activity"/>
    <property type="evidence" value="ECO:0007669"/>
    <property type="project" value="TreeGrafter"/>
</dbReference>
<evidence type="ECO:0000313" key="5">
    <source>
        <dbReference type="EMBL" id="CDF35174.1"/>
    </source>
</evidence>
<organism evidence="5 6">
    <name type="scientific">Chondrus crispus</name>
    <name type="common">Carrageen Irish moss</name>
    <name type="synonym">Polymorpha crispa</name>
    <dbReference type="NCBI Taxonomy" id="2769"/>
    <lineage>
        <taxon>Eukaryota</taxon>
        <taxon>Rhodophyta</taxon>
        <taxon>Florideophyceae</taxon>
        <taxon>Rhodymeniophycidae</taxon>
        <taxon>Gigartinales</taxon>
        <taxon>Gigartinaceae</taxon>
        <taxon>Chondrus</taxon>
    </lineage>
</organism>
<sequence>MKVSLILFLLILSHAQATPASPLSRVRALQADLAQARRHLTCRSALIALHSARRCRYAGLSPVEYLRLRRVCKTRSESRTSLTACKAIRCTACLSERRLLQRALEACRRIGWDSSGVRRKCPSVAYAKKELRLARARGCPPAPTRGVQRIESELETAVRRAANRLGLRPPAYPLRVVESKRDVPDTVVVLLHGAGLTNTGLVPSAQSVVDEARGAVFRFVLPQAPTEFLTSANLSLPIWYDATGDLADGPWERGQILRAARNVHDLIRLQTEVFGIGKERVFVAGFSQGGSVAATVYLRYRVAAAILVSSFLPMRDSYPAEMTDASAAAPVVMFQGTADEMLPVEIARKTRDTLRRLGRDVRYVEYPGEKHALAGVVEDVTMRFFELASEVLGTDISCV</sequence>
<dbReference type="PANTHER" id="PTHR10655">
    <property type="entry name" value="LYSOPHOSPHOLIPASE-RELATED"/>
    <property type="match status" value="1"/>
</dbReference>
<feature type="chain" id="PRO_5004443234" evidence="3">
    <location>
        <begin position="18"/>
        <end position="399"/>
    </location>
</feature>
<comment type="similarity">
    <text evidence="1">Belongs to the AB hydrolase superfamily. AB hydrolase 2 family.</text>
</comment>
<dbReference type="Proteomes" id="UP000012073">
    <property type="component" value="Unassembled WGS sequence"/>
</dbReference>
<keyword evidence="3" id="KW-0732">Signal</keyword>
<dbReference type="InterPro" id="IPR029058">
    <property type="entry name" value="AB_hydrolase_fold"/>
</dbReference>
<feature type="signal peptide" evidence="3">
    <location>
        <begin position="1"/>
        <end position="17"/>
    </location>
</feature>
<dbReference type="GO" id="GO:0005737">
    <property type="term" value="C:cytoplasm"/>
    <property type="evidence" value="ECO:0007669"/>
    <property type="project" value="TreeGrafter"/>
</dbReference>
<dbReference type="GeneID" id="17322721"/>
<dbReference type="EMBL" id="HG001721">
    <property type="protein sequence ID" value="CDF35174.1"/>
    <property type="molecule type" value="Genomic_DNA"/>
</dbReference>
<gene>
    <name evidence="5" type="ORF">CHC_T00008784001</name>
</gene>
<evidence type="ECO:0000313" key="6">
    <source>
        <dbReference type="Proteomes" id="UP000012073"/>
    </source>
</evidence>
<dbReference type="RefSeq" id="XP_005714993.1">
    <property type="nucleotide sequence ID" value="XM_005714936.1"/>
</dbReference>
<dbReference type="OrthoDB" id="2418081at2759"/>
<keyword evidence="6" id="KW-1185">Reference proteome</keyword>
<feature type="domain" description="Phospholipase/carboxylesterase/thioesterase" evidence="4">
    <location>
        <begin position="176"/>
        <end position="374"/>
    </location>
</feature>